<dbReference type="EMBL" id="JBHTLK010000055">
    <property type="protein sequence ID" value="MFD1148110.1"/>
    <property type="molecule type" value="Genomic_DNA"/>
</dbReference>
<organism evidence="2 3">
    <name type="scientific">Saccharothrix hoggarensis</name>
    <dbReference type="NCBI Taxonomy" id="913853"/>
    <lineage>
        <taxon>Bacteria</taxon>
        <taxon>Bacillati</taxon>
        <taxon>Actinomycetota</taxon>
        <taxon>Actinomycetes</taxon>
        <taxon>Pseudonocardiales</taxon>
        <taxon>Pseudonocardiaceae</taxon>
        <taxon>Saccharothrix</taxon>
    </lineage>
</organism>
<keyword evidence="2" id="KW-0540">Nuclease</keyword>
<reference evidence="3" key="1">
    <citation type="journal article" date="2019" name="Int. J. Syst. Evol. Microbiol.">
        <title>The Global Catalogue of Microorganisms (GCM) 10K type strain sequencing project: providing services to taxonomists for standard genome sequencing and annotation.</title>
        <authorList>
            <consortium name="The Broad Institute Genomics Platform"/>
            <consortium name="The Broad Institute Genome Sequencing Center for Infectious Disease"/>
            <person name="Wu L."/>
            <person name="Ma J."/>
        </authorList>
    </citation>
    <scope>NUCLEOTIDE SEQUENCE [LARGE SCALE GENOMIC DNA]</scope>
    <source>
        <strain evidence="3">CCUG 60214</strain>
    </source>
</reference>
<dbReference type="InterPro" id="IPR003615">
    <property type="entry name" value="HNH_nuc"/>
</dbReference>
<comment type="caution">
    <text evidence="2">The sequence shown here is derived from an EMBL/GenBank/DDBJ whole genome shotgun (WGS) entry which is preliminary data.</text>
</comment>
<gene>
    <name evidence="2" type="ORF">ACFQ3T_13335</name>
</gene>
<feature type="domain" description="HNH nuclease" evidence="1">
    <location>
        <begin position="211"/>
        <end position="260"/>
    </location>
</feature>
<evidence type="ECO:0000259" key="1">
    <source>
        <dbReference type="Pfam" id="PF13391"/>
    </source>
</evidence>
<keyword evidence="3" id="KW-1185">Reference proteome</keyword>
<evidence type="ECO:0000313" key="3">
    <source>
        <dbReference type="Proteomes" id="UP001597168"/>
    </source>
</evidence>
<evidence type="ECO:0000313" key="2">
    <source>
        <dbReference type="EMBL" id="MFD1148110.1"/>
    </source>
</evidence>
<accession>A0ABW3QU96</accession>
<dbReference type="Proteomes" id="UP001597168">
    <property type="component" value="Unassembled WGS sequence"/>
</dbReference>
<keyword evidence="2" id="KW-0255">Endonuclease</keyword>
<proteinExistence type="predicted"/>
<dbReference type="Pfam" id="PF13391">
    <property type="entry name" value="HNH_2"/>
    <property type="match status" value="1"/>
</dbReference>
<protein>
    <submittedName>
        <fullName evidence="2">HNH endonuclease</fullName>
    </submittedName>
</protein>
<dbReference type="GO" id="GO:0004519">
    <property type="term" value="F:endonuclease activity"/>
    <property type="evidence" value="ECO:0007669"/>
    <property type="project" value="UniProtKB-KW"/>
</dbReference>
<sequence>MRAWSLLSVGEYRHFQGNTGYADVLGSTYVFDSTVTYADKVREGHVVVLRNREVALGVARVEGIEVQDGLEKMRLVCPACKRTKFKKRAVASPAFLCQKCRTKFDTPEAVQVPITRYTAHYGSTWRELPGVTVERLRAIALNQSKQQSISPLDPNRVVDLLAELAVPLPPSSTPPSPSSELPAGHRVELVRVRTGQQAFRAALLQRDGEVCAITGPCPKEALEAAHLRQFAVHVDHSTDAGILLRADVHSLFDRGMMAVNPSSKQVCLAPALRVYPMYAQLEGRPTSLAGVDLDAVRQHFTAAAATWR</sequence>
<name>A0ABW3QU96_9PSEU</name>
<dbReference type="RefSeq" id="WP_380723552.1">
    <property type="nucleotide sequence ID" value="NZ_JBHTLK010000055.1"/>
</dbReference>
<keyword evidence="2" id="KW-0378">Hydrolase</keyword>